<evidence type="ECO:0000256" key="9">
    <source>
        <dbReference type="ARBA" id="ARBA00022958"/>
    </source>
</evidence>
<feature type="binding site" description="in other chain" evidence="10">
    <location>
        <position position="283"/>
    </location>
    <ligand>
        <name>L-methionine</name>
        <dbReference type="ChEBI" id="CHEBI:57844"/>
        <note>ligand shared between two neighboring subunits</note>
    </ligand>
</feature>
<dbReference type="AlphaFoldDB" id="A0A4Q2KL39"/>
<evidence type="ECO:0000256" key="1">
    <source>
        <dbReference type="ARBA" id="ARBA00005224"/>
    </source>
</evidence>
<accession>A0A4Q2KL39</accession>
<comment type="function">
    <text evidence="10">Catalyzes the formation of S-adenosylmethionine (AdoMet) from methionine and ATP. The overall synthetic reaction is composed of two sequential steps, AdoMet formation and the subsequent tripolyphosphate hydrolysis which occurs prior to release of AdoMet from the enzyme.</text>
</comment>
<evidence type="ECO:0000313" key="17">
    <source>
        <dbReference type="Proteomes" id="UP000293623"/>
    </source>
</evidence>
<dbReference type="GO" id="GO:0005737">
    <property type="term" value="C:cytoplasm"/>
    <property type="evidence" value="ECO:0007669"/>
    <property type="project" value="UniProtKB-SubCell"/>
</dbReference>
<organism evidence="16 17">
    <name type="scientific">Pelagerythrobacter rhizovicinus</name>
    <dbReference type="NCBI Taxonomy" id="2268576"/>
    <lineage>
        <taxon>Bacteria</taxon>
        <taxon>Pseudomonadati</taxon>
        <taxon>Pseudomonadota</taxon>
        <taxon>Alphaproteobacteria</taxon>
        <taxon>Sphingomonadales</taxon>
        <taxon>Erythrobacteraceae</taxon>
        <taxon>Pelagerythrobacter</taxon>
    </lineage>
</organism>
<feature type="binding site" description="in other chain" evidence="10">
    <location>
        <position position="16"/>
    </location>
    <ligand>
        <name>ATP</name>
        <dbReference type="ChEBI" id="CHEBI:30616"/>
        <note>ligand shared between two neighboring subunits</note>
    </ligand>
</feature>
<evidence type="ECO:0000256" key="4">
    <source>
        <dbReference type="ARBA" id="ARBA00022679"/>
    </source>
</evidence>
<reference evidence="16 17" key="1">
    <citation type="submission" date="2019-01" db="EMBL/GenBank/DDBJ databases">
        <title>Altererythrobacter rhizovicinus sp. nov., isolated from the rhizosphere soil of Haloxylon ammodendron.</title>
        <authorList>
            <person name="Li H.-P."/>
            <person name="Gou J.-Y."/>
            <person name="Yao D."/>
            <person name="Han Q.-Q."/>
            <person name="Shao K.-Z."/>
            <person name="Zhao Q."/>
            <person name="Zhang J.-L."/>
        </authorList>
    </citation>
    <scope>NUCLEOTIDE SEQUENCE [LARGE SCALE GENOMIC DNA]</scope>
    <source>
        <strain evidence="16 17">AY-3R</strain>
    </source>
</reference>
<dbReference type="SUPFAM" id="SSF55973">
    <property type="entry name" value="S-adenosylmethionine synthetase"/>
    <property type="match status" value="3"/>
</dbReference>
<dbReference type="Pfam" id="PF02772">
    <property type="entry name" value="S-AdoMet_synt_M"/>
    <property type="match status" value="1"/>
</dbReference>
<dbReference type="PIRSF" id="PIRSF000497">
    <property type="entry name" value="MAT"/>
    <property type="match status" value="1"/>
</dbReference>
<feature type="domain" description="S-adenosylmethionine synthetase central" evidence="14">
    <location>
        <begin position="125"/>
        <end position="244"/>
    </location>
</feature>
<keyword evidence="4 10" id="KW-0808">Transferase</keyword>
<proteinExistence type="inferred from homology"/>
<evidence type="ECO:0000256" key="8">
    <source>
        <dbReference type="ARBA" id="ARBA00022842"/>
    </source>
</evidence>
<name>A0A4Q2KL39_9SPHN</name>
<evidence type="ECO:0000256" key="10">
    <source>
        <dbReference type="HAMAP-Rule" id="MF_00086"/>
    </source>
</evidence>
<dbReference type="PROSITE" id="PS00377">
    <property type="entry name" value="ADOMET_SYNTHASE_2"/>
    <property type="match status" value="1"/>
</dbReference>
<dbReference type="OrthoDB" id="9801686at2"/>
<comment type="similarity">
    <text evidence="2 10 12">Belongs to the AdoMet synthase family.</text>
</comment>
<dbReference type="GO" id="GO:0005524">
    <property type="term" value="F:ATP binding"/>
    <property type="evidence" value="ECO:0007669"/>
    <property type="project" value="UniProtKB-UniRule"/>
</dbReference>
<comment type="catalytic activity">
    <reaction evidence="10">
        <text>L-methionine + ATP + H2O = S-adenosyl-L-methionine + phosphate + diphosphate</text>
        <dbReference type="Rhea" id="RHEA:21080"/>
        <dbReference type="ChEBI" id="CHEBI:15377"/>
        <dbReference type="ChEBI" id="CHEBI:30616"/>
        <dbReference type="ChEBI" id="CHEBI:33019"/>
        <dbReference type="ChEBI" id="CHEBI:43474"/>
        <dbReference type="ChEBI" id="CHEBI:57844"/>
        <dbReference type="ChEBI" id="CHEBI:59789"/>
        <dbReference type="EC" id="2.5.1.6"/>
    </reaction>
</comment>
<gene>
    <name evidence="10" type="primary">metK</name>
    <name evidence="16" type="ORF">ETX26_13890</name>
</gene>
<dbReference type="RefSeq" id="WP_129525235.1">
    <property type="nucleotide sequence ID" value="NZ_SDPV01000002.1"/>
</dbReference>
<comment type="caution">
    <text evidence="10">Lacks conserved residue(s) required for the propagation of feature annotation.</text>
</comment>
<evidence type="ECO:0000259" key="15">
    <source>
        <dbReference type="Pfam" id="PF02773"/>
    </source>
</evidence>
<keyword evidence="10" id="KW-0963">Cytoplasm</keyword>
<dbReference type="EC" id="2.5.1.6" evidence="10"/>
<comment type="pathway">
    <text evidence="1 10">Amino-acid biosynthesis; S-adenosyl-L-methionine biosynthesis; S-adenosyl-L-methionine from L-methionine: step 1/1.</text>
</comment>
<dbReference type="Pfam" id="PF00438">
    <property type="entry name" value="S-AdoMet_synt_N"/>
    <property type="match status" value="1"/>
</dbReference>
<feature type="binding site" evidence="10">
    <location>
        <position position="279"/>
    </location>
    <ligand>
        <name>ATP</name>
        <dbReference type="ChEBI" id="CHEBI:30616"/>
        <note>ligand shared between two neighboring subunits</note>
    </ligand>
</feature>
<dbReference type="Gene3D" id="3.30.300.10">
    <property type="match status" value="3"/>
</dbReference>
<feature type="domain" description="S-adenosylmethionine synthetase N-terminal" evidence="13">
    <location>
        <begin position="5"/>
        <end position="111"/>
    </location>
</feature>
<dbReference type="EMBL" id="SDPV01000002">
    <property type="protein sequence ID" value="RXZ64930.1"/>
    <property type="molecule type" value="Genomic_DNA"/>
</dbReference>
<keyword evidence="17" id="KW-1185">Reference proteome</keyword>
<dbReference type="UniPathway" id="UPA00315">
    <property type="reaction ID" value="UER00080"/>
</dbReference>
<comment type="cofactor">
    <cofactor evidence="10">
        <name>K(+)</name>
        <dbReference type="ChEBI" id="CHEBI:29103"/>
    </cofactor>
    <text evidence="10">Binds 1 potassium ion per subunit.</text>
</comment>
<keyword evidence="9 10" id="KW-0630">Potassium</keyword>
<evidence type="ECO:0000259" key="14">
    <source>
        <dbReference type="Pfam" id="PF02772"/>
    </source>
</evidence>
<dbReference type="HAMAP" id="MF_00086">
    <property type="entry name" value="S_AdoMet_synth1"/>
    <property type="match status" value="1"/>
</dbReference>
<comment type="cofactor">
    <cofactor evidence="10">
        <name>Mg(2+)</name>
        <dbReference type="ChEBI" id="CHEBI:18420"/>
    </cofactor>
    <text evidence="10">Binds 2 divalent ions per subunit.</text>
</comment>
<evidence type="ECO:0000256" key="11">
    <source>
        <dbReference type="RuleBase" id="RU000542"/>
    </source>
</evidence>
<keyword evidence="3 10" id="KW-0554">One-carbon metabolism</keyword>
<evidence type="ECO:0000256" key="6">
    <source>
        <dbReference type="ARBA" id="ARBA00022741"/>
    </source>
</evidence>
<dbReference type="Pfam" id="PF02773">
    <property type="entry name" value="S-AdoMet_synt_C"/>
    <property type="match status" value="1"/>
</dbReference>
<evidence type="ECO:0000256" key="5">
    <source>
        <dbReference type="ARBA" id="ARBA00022723"/>
    </source>
</evidence>
<feature type="binding site" description="in other chain" evidence="10">
    <location>
        <begin position="258"/>
        <end position="259"/>
    </location>
    <ligand>
        <name>ATP</name>
        <dbReference type="ChEBI" id="CHEBI:30616"/>
        <note>ligand shared between two neighboring subunits</note>
    </ligand>
</feature>
<dbReference type="PANTHER" id="PTHR11964">
    <property type="entry name" value="S-ADENOSYLMETHIONINE SYNTHETASE"/>
    <property type="match status" value="1"/>
</dbReference>
<feature type="binding site" description="in other chain" evidence="10">
    <location>
        <position position="57"/>
    </location>
    <ligand>
        <name>L-methionine</name>
        <dbReference type="ChEBI" id="CHEBI:57844"/>
        <note>ligand shared between two neighboring subunits</note>
    </ligand>
</feature>
<dbReference type="InterPro" id="IPR002133">
    <property type="entry name" value="S-AdoMet_synthetase"/>
</dbReference>
<protein>
    <recommendedName>
        <fullName evidence="10">S-adenosylmethionine synthase</fullName>
        <shortName evidence="10">AdoMet synthase</shortName>
        <ecNumber evidence="10">2.5.1.6</ecNumber>
    </recommendedName>
    <alternativeName>
        <fullName evidence="10">MAT</fullName>
    </alternativeName>
    <alternativeName>
        <fullName evidence="10">Methionine adenosyltransferase</fullName>
    </alternativeName>
</protein>
<feature type="binding site" description="in other chain" evidence="10">
    <location>
        <position position="109"/>
    </location>
    <ligand>
        <name>L-methionine</name>
        <dbReference type="ChEBI" id="CHEBI:57844"/>
        <note>ligand shared between two neighboring subunits</note>
    </ligand>
</feature>
<evidence type="ECO:0000256" key="12">
    <source>
        <dbReference type="RuleBase" id="RU004462"/>
    </source>
</evidence>
<dbReference type="NCBIfam" id="TIGR01034">
    <property type="entry name" value="metK"/>
    <property type="match status" value="1"/>
</dbReference>
<dbReference type="InterPro" id="IPR022631">
    <property type="entry name" value="ADOMET_SYNTHASE_CS"/>
</dbReference>
<evidence type="ECO:0000256" key="2">
    <source>
        <dbReference type="ARBA" id="ARBA00009685"/>
    </source>
</evidence>
<dbReference type="GO" id="GO:0004478">
    <property type="term" value="F:methionine adenosyltransferase activity"/>
    <property type="evidence" value="ECO:0007669"/>
    <property type="project" value="UniProtKB-UniRule"/>
</dbReference>
<keyword evidence="5 10" id="KW-0479">Metal-binding</keyword>
<dbReference type="GO" id="GO:0006730">
    <property type="term" value="P:one-carbon metabolic process"/>
    <property type="evidence" value="ECO:0007669"/>
    <property type="project" value="UniProtKB-KW"/>
</dbReference>
<keyword evidence="8 10" id="KW-0460">Magnesium</keyword>
<feature type="binding site" description="in other chain" evidence="10">
    <location>
        <begin position="174"/>
        <end position="176"/>
    </location>
    <ligand>
        <name>ATP</name>
        <dbReference type="ChEBI" id="CHEBI:30616"/>
        <note>ligand shared between two neighboring subunits</note>
    </ligand>
</feature>
<comment type="subunit">
    <text evidence="10">Homotetramer; dimer of dimers.</text>
</comment>
<dbReference type="InterPro" id="IPR022628">
    <property type="entry name" value="S-AdoMet_synt_N"/>
</dbReference>
<feature type="region of interest" description="Flexible loop" evidence="10">
    <location>
        <begin position="109"/>
        <end position="119"/>
    </location>
</feature>
<comment type="caution">
    <text evidence="16">The sequence shown here is derived from an EMBL/GenBank/DDBJ whole genome shotgun (WGS) entry which is preliminary data.</text>
</comment>
<comment type="subcellular location">
    <subcellularLocation>
        <location evidence="10 11">Cytoplasm</location>
    </subcellularLocation>
</comment>
<sequence length="402" mass="43228">MRSTYLFTSESVSEGHPDKVSDQISDAIVDLLLAKDPEARVACETLTTTQRVVLAGELRCKGVYESGRWIDGALAEIESTVRNTVREIGYEQDGFHWETLTFENHLHGQSAHIAQGVDASGNKDEGAGDQGIMFGFACDETPDLMPAAIDYSHKILQRLAADRKSGAAPFLEPDAKSQVTLRYRDGKPEAATAIVVSTQHAEGYDEGEKEAELKAHVKQVVGEILPEGFLSDETKWHINPTGTFVIGGPDGDAGLTGRKIIVDTYGGAAPHGGGAFSGKDPTKVDRSAAYISRYLAKNIVAAGLARRCTIQLAYAIGVSEPLSLYVDTHGTGTVADDRIEDAIRGIDKLGGLTPRAIRTHLGLNKPIYRKSAAYGHFGRAAEGDHFPWERTDLVADLKAALG</sequence>
<evidence type="ECO:0000256" key="3">
    <source>
        <dbReference type="ARBA" id="ARBA00022563"/>
    </source>
</evidence>
<evidence type="ECO:0000259" key="13">
    <source>
        <dbReference type="Pfam" id="PF00438"/>
    </source>
</evidence>
<keyword evidence="6 10" id="KW-0547">Nucleotide-binding</keyword>
<evidence type="ECO:0000313" key="16">
    <source>
        <dbReference type="EMBL" id="RXZ64930.1"/>
    </source>
</evidence>
<dbReference type="Proteomes" id="UP000293623">
    <property type="component" value="Unassembled WGS sequence"/>
</dbReference>
<dbReference type="CDD" id="cd18079">
    <property type="entry name" value="S-AdoMet_synt"/>
    <property type="match status" value="1"/>
</dbReference>
<evidence type="ECO:0000256" key="7">
    <source>
        <dbReference type="ARBA" id="ARBA00022840"/>
    </source>
</evidence>
<feature type="binding site" evidence="10">
    <location>
        <position position="252"/>
    </location>
    <ligand>
        <name>L-methionine</name>
        <dbReference type="ChEBI" id="CHEBI:57844"/>
        <note>ligand shared between two neighboring subunits</note>
    </ligand>
</feature>
<feature type="binding site" evidence="10">
    <location>
        <position position="275"/>
    </location>
    <ligand>
        <name>ATP</name>
        <dbReference type="ChEBI" id="CHEBI:30616"/>
        <note>ligand shared between two neighboring subunits</note>
    </ligand>
</feature>
<dbReference type="FunFam" id="3.30.300.10:FF:000003">
    <property type="entry name" value="S-adenosylmethionine synthase"/>
    <property type="match status" value="1"/>
</dbReference>
<dbReference type="InterPro" id="IPR022630">
    <property type="entry name" value="S-AdoMet_synt_C"/>
</dbReference>
<dbReference type="InterPro" id="IPR022636">
    <property type="entry name" value="S-AdoMet_synthetase_sfam"/>
</dbReference>
<dbReference type="PROSITE" id="PS00376">
    <property type="entry name" value="ADOMET_SYNTHASE_1"/>
    <property type="match status" value="1"/>
</dbReference>
<dbReference type="InterPro" id="IPR022629">
    <property type="entry name" value="S-AdoMet_synt_central"/>
</dbReference>
<keyword evidence="7 10" id="KW-0067">ATP-binding</keyword>
<feature type="domain" description="S-adenosylmethionine synthetase C-terminal" evidence="15">
    <location>
        <begin position="246"/>
        <end position="390"/>
    </location>
</feature>
<feature type="binding site" evidence="10">
    <location>
        <position position="18"/>
    </location>
    <ligand>
        <name>Mg(2+)</name>
        <dbReference type="ChEBI" id="CHEBI:18420"/>
    </ligand>
</feature>
<feature type="binding site" evidence="10">
    <location>
        <position position="252"/>
    </location>
    <ligand>
        <name>ATP</name>
        <dbReference type="ChEBI" id="CHEBI:30616"/>
        <note>ligand shared between two neighboring subunits</note>
    </ligand>
</feature>
<dbReference type="GO" id="GO:0000287">
    <property type="term" value="F:magnesium ion binding"/>
    <property type="evidence" value="ECO:0007669"/>
    <property type="project" value="UniProtKB-UniRule"/>
</dbReference>
<feature type="binding site" evidence="10">
    <location>
        <position position="44"/>
    </location>
    <ligand>
        <name>K(+)</name>
        <dbReference type="ChEBI" id="CHEBI:29103"/>
    </ligand>
</feature>
<dbReference type="GO" id="GO:0006556">
    <property type="term" value="P:S-adenosylmethionine biosynthetic process"/>
    <property type="evidence" value="ECO:0007669"/>
    <property type="project" value="UniProtKB-UniRule"/>
</dbReference>